<dbReference type="RefSeq" id="WP_124710302.1">
    <property type="nucleotide sequence ID" value="NZ_CP033972.1"/>
</dbReference>
<dbReference type="EMBL" id="CP033972">
    <property type="protein sequence ID" value="AZG48028.1"/>
    <property type="molecule type" value="Genomic_DNA"/>
</dbReference>
<organism evidence="2 3">
    <name type="scientific">Gordonia insulae</name>
    <dbReference type="NCBI Taxonomy" id="2420509"/>
    <lineage>
        <taxon>Bacteria</taxon>
        <taxon>Bacillati</taxon>
        <taxon>Actinomycetota</taxon>
        <taxon>Actinomycetes</taxon>
        <taxon>Mycobacteriales</taxon>
        <taxon>Gordoniaceae</taxon>
        <taxon>Gordonia</taxon>
    </lineage>
</organism>
<evidence type="ECO:0000313" key="2">
    <source>
        <dbReference type="EMBL" id="AZG48028.1"/>
    </source>
</evidence>
<feature type="region of interest" description="Disordered" evidence="1">
    <location>
        <begin position="73"/>
        <end position="96"/>
    </location>
</feature>
<sequence>MHDEQNPTDTAQDDAAGADLAGDAASSDPARGLAAVRALRTLADRLEDVQVANARANGWSWQSIAEILQISRQAVHQKHAHREARESGSEGDKNNV</sequence>
<name>A0A3G8JSW7_9ACTN</name>
<dbReference type="KEGG" id="gom:D7316_04641"/>
<feature type="compositionally biased region" description="Low complexity" evidence="1">
    <location>
        <begin position="7"/>
        <end position="30"/>
    </location>
</feature>
<accession>A0A3G8JSW7</accession>
<protein>
    <recommendedName>
        <fullName evidence="4">Helix-turn-helix domain-containing protein</fullName>
    </recommendedName>
</protein>
<feature type="compositionally biased region" description="Basic and acidic residues" evidence="1">
    <location>
        <begin position="83"/>
        <end position="96"/>
    </location>
</feature>
<reference evidence="2 3" key="1">
    <citation type="submission" date="2018-11" db="EMBL/GenBank/DDBJ databases">
        <title>Gordonia insulae sp. nov., isolated from an island soil.</title>
        <authorList>
            <person name="Kim Y.S."/>
            <person name="Kim S.B."/>
        </authorList>
    </citation>
    <scope>NUCLEOTIDE SEQUENCE [LARGE SCALE GENOMIC DNA]</scope>
    <source>
        <strain evidence="2 3">MMS17-SY073</strain>
    </source>
</reference>
<evidence type="ECO:0008006" key="4">
    <source>
        <dbReference type="Google" id="ProtNLM"/>
    </source>
</evidence>
<proteinExistence type="predicted"/>
<feature type="region of interest" description="Disordered" evidence="1">
    <location>
        <begin position="1"/>
        <end position="31"/>
    </location>
</feature>
<dbReference type="OrthoDB" id="3579809at2"/>
<keyword evidence="3" id="KW-1185">Reference proteome</keyword>
<evidence type="ECO:0000256" key="1">
    <source>
        <dbReference type="SAM" id="MobiDB-lite"/>
    </source>
</evidence>
<dbReference type="Proteomes" id="UP000271469">
    <property type="component" value="Chromosome"/>
</dbReference>
<evidence type="ECO:0000313" key="3">
    <source>
        <dbReference type="Proteomes" id="UP000271469"/>
    </source>
</evidence>
<dbReference type="AlphaFoldDB" id="A0A3G8JSW7"/>
<gene>
    <name evidence="2" type="ORF">D7316_04641</name>
</gene>